<dbReference type="InterPro" id="IPR000115">
    <property type="entry name" value="PRibGlycinamide_synth"/>
</dbReference>
<dbReference type="Gene3D" id="3.90.600.10">
    <property type="entry name" value="Phosphoribosylglycinamide synthetase, C-terminal domain"/>
    <property type="match status" value="1"/>
</dbReference>
<evidence type="ECO:0000259" key="14">
    <source>
        <dbReference type="PROSITE" id="PS50975"/>
    </source>
</evidence>
<dbReference type="RefSeq" id="WP_207861725.1">
    <property type="nucleotide sequence ID" value="NZ_JAFREP010000027.1"/>
</dbReference>
<evidence type="ECO:0000256" key="1">
    <source>
        <dbReference type="ARBA" id="ARBA00001936"/>
    </source>
</evidence>
<dbReference type="InterPro" id="IPR020562">
    <property type="entry name" value="PRibGlycinamide_synth_N"/>
</dbReference>
<dbReference type="InterPro" id="IPR016185">
    <property type="entry name" value="PreATP-grasp_dom_sf"/>
</dbReference>
<keyword evidence="8 13" id="KW-0067">ATP-binding</keyword>
<dbReference type="GO" id="GO:0005524">
    <property type="term" value="F:ATP binding"/>
    <property type="evidence" value="ECO:0007669"/>
    <property type="project" value="UniProtKB-UniRule"/>
</dbReference>
<dbReference type="GO" id="GO:0004637">
    <property type="term" value="F:phosphoribosylamine-glycine ligase activity"/>
    <property type="evidence" value="ECO:0007669"/>
    <property type="project" value="UniProtKB-UniRule"/>
</dbReference>
<dbReference type="InterPro" id="IPR013815">
    <property type="entry name" value="ATP_grasp_subdomain_1"/>
</dbReference>
<comment type="pathway">
    <text evidence="3 12">Purine metabolism; IMP biosynthesis via de novo pathway; N(1)-(5-phospho-D-ribosyl)glycinamide from 5-phospho-alpha-D-ribose 1-diphosphate: step 2/2.</text>
</comment>
<proteinExistence type="inferred from homology"/>
<dbReference type="GO" id="GO:0006189">
    <property type="term" value="P:'de novo' IMP biosynthetic process"/>
    <property type="evidence" value="ECO:0007669"/>
    <property type="project" value="UniProtKB-UniRule"/>
</dbReference>
<evidence type="ECO:0000256" key="13">
    <source>
        <dbReference type="PROSITE-ProRule" id="PRU00409"/>
    </source>
</evidence>
<evidence type="ECO:0000256" key="9">
    <source>
        <dbReference type="ARBA" id="ARBA00038345"/>
    </source>
</evidence>
<evidence type="ECO:0000313" key="16">
    <source>
        <dbReference type="Proteomes" id="UP000664417"/>
    </source>
</evidence>
<dbReference type="PROSITE" id="PS50975">
    <property type="entry name" value="ATP_GRASP"/>
    <property type="match status" value="1"/>
</dbReference>
<keyword evidence="16" id="KW-1185">Reference proteome</keyword>
<dbReference type="AlphaFoldDB" id="A0A8J7U5I4"/>
<dbReference type="InterPro" id="IPR011761">
    <property type="entry name" value="ATP-grasp"/>
</dbReference>
<dbReference type="Pfam" id="PF01071">
    <property type="entry name" value="GARS_A"/>
    <property type="match status" value="1"/>
</dbReference>
<dbReference type="NCBIfam" id="TIGR00877">
    <property type="entry name" value="purD"/>
    <property type="match status" value="1"/>
</dbReference>
<comment type="similarity">
    <text evidence="9 12">Belongs to the GARS family.</text>
</comment>
<dbReference type="EC" id="6.3.4.13" evidence="4 12"/>
<dbReference type="PROSITE" id="PS00184">
    <property type="entry name" value="GARS"/>
    <property type="match status" value="1"/>
</dbReference>
<keyword evidence="5 12" id="KW-0436">Ligase</keyword>
<dbReference type="SUPFAM" id="SSF52440">
    <property type="entry name" value="PreATP-grasp domain"/>
    <property type="match status" value="1"/>
</dbReference>
<dbReference type="PANTHER" id="PTHR43472">
    <property type="entry name" value="PHOSPHORIBOSYLAMINE--GLYCINE LIGASE"/>
    <property type="match status" value="1"/>
</dbReference>
<dbReference type="GO" id="GO:0009113">
    <property type="term" value="P:purine nucleobase biosynthetic process"/>
    <property type="evidence" value="ECO:0007669"/>
    <property type="project" value="InterPro"/>
</dbReference>
<evidence type="ECO:0000256" key="6">
    <source>
        <dbReference type="ARBA" id="ARBA00022741"/>
    </source>
</evidence>
<dbReference type="SMART" id="SM01210">
    <property type="entry name" value="GARS_C"/>
    <property type="match status" value="1"/>
</dbReference>
<evidence type="ECO:0000256" key="4">
    <source>
        <dbReference type="ARBA" id="ARBA00013255"/>
    </source>
</evidence>
<dbReference type="UniPathway" id="UPA00074">
    <property type="reaction ID" value="UER00125"/>
</dbReference>
<protein>
    <recommendedName>
        <fullName evidence="4 12">Phosphoribosylamine--glycine ligase</fullName>
        <ecNumber evidence="4 12">6.3.4.13</ecNumber>
    </recommendedName>
    <alternativeName>
        <fullName evidence="12">GARS</fullName>
    </alternativeName>
    <alternativeName>
        <fullName evidence="10 12">Glycinamide ribonucleotide synthetase</fullName>
    </alternativeName>
    <alternativeName>
        <fullName evidence="11 12">Phosphoribosylglycinamide synthetase</fullName>
    </alternativeName>
</protein>
<accession>A0A8J7U5I4</accession>
<evidence type="ECO:0000256" key="2">
    <source>
        <dbReference type="ARBA" id="ARBA00001946"/>
    </source>
</evidence>
<gene>
    <name evidence="12 15" type="primary">purD</name>
    <name evidence="15" type="ORF">J3U88_24955</name>
</gene>
<comment type="cofactor">
    <cofactor evidence="1">
        <name>Mn(2+)</name>
        <dbReference type="ChEBI" id="CHEBI:29035"/>
    </cofactor>
</comment>
<comment type="cofactor">
    <cofactor evidence="2">
        <name>Mg(2+)</name>
        <dbReference type="ChEBI" id="CHEBI:18420"/>
    </cofactor>
</comment>
<dbReference type="InterPro" id="IPR020560">
    <property type="entry name" value="PRibGlycinamide_synth_C-dom"/>
</dbReference>
<dbReference type="SUPFAM" id="SSF56059">
    <property type="entry name" value="Glutathione synthetase ATP-binding domain-like"/>
    <property type="match status" value="1"/>
</dbReference>
<evidence type="ECO:0000256" key="5">
    <source>
        <dbReference type="ARBA" id="ARBA00022598"/>
    </source>
</evidence>
<dbReference type="SUPFAM" id="SSF51246">
    <property type="entry name" value="Rudiment single hybrid motif"/>
    <property type="match status" value="1"/>
</dbReference>
<evidence type="ECO:0000313" key="15">
    <source>
        <dbReference type="EMBL" id="MBO1321752.1"/>
    </source>
</evidence>
<dbReference type="FunFam" id="3.30.1490.20:FF:000006">
    <property type="entry name" value="phosphoribosylamine--glycine ligase, chloroplastic-like"/>
    <property type="match status" value="1"/>
</dbReference>
<comment type="catalytic activity">
    <reaction evidence="12">
        <text>5-phospho-beta-D-ribosylamine + glycine + ATP = N(1)-(5-phospho-beta-D-ribosyl)glycinamide + ADP + phosphate + H(+)</text>
        <dbReference type="Rhea" id="RHEA:17453"/>
        <dbReference type="ChEBI" id="CHEBI:15378"/>
        <dbReference type="ChEBI" id="CHEBI:30616"/>
        <dbReference type="ChEBI" id="CHEBI:43474"/>
        <dbReference type="ChEBI" id="CHEBI:57305"/>
        <dbReference type="ChEBI" id="CHEBI:58681"/>
        <dbReference type="ChEBI" id="CHEBI:143788"/>
        <dbReference type="ChEBI" id="CHEBI:456216"/>
        <dbReference type="EC" id="6.3.4.13"/>
    </reaction>
</comment>
<dbReference type="Gene3D" id="3.30.470.20">
    <property type="entry name" value="ATP-grasp fold, B domain"/>
    <property type="match status" value="1"/>
</dbReference>
<evidence type="ECO:0000256" key="8">
    <source>
        <dbReference type="ARBA" id="ARBA00022840"/>
    </source>
</evidence>
<sequence length="418" mass="44525">MKVLIMGSGGREHALGWKIKQSPLLTDLFFVPGNPGTAELGQNVALDGDDALVDFAREHRLDLVVVGPELPLVNGIADRLAEVGVPCFGPSAAAARLEGSKAFAKEVMDATSIPTAAYQTFTELDPALAYVAEQNLPIVVKADGLAGGKGVTICQTEQEAGEALREALEGGRFGDAGRTVVVEEFLTGTEASVHLICDGERIVPLITAQDHKTLYEDGKGPNTGGMGTFAPSPMVTPELMTRIEEEIAAPVMKHMNDQGQPFRGVLFAGLMLTWNGPKVLEFNVRFGDPETQVLLPLLESDLLPILHQAATGNLRTEPALKWRGGHAVCVVLAADGYPRSPRKGDKITGVGAYEQGVVFQAGTKRDGHGGLVTNGGRVLGLTAWDQSLQSARTRAYQLVDKIDFAGKHYRRDIGGASR</sequence>
<dbReference type="InterPro" id="IPR020561">
    <property type="entry name" value="PRibGlycinamid_synth_ATP-grasp"/>
</dbReference>
<evidence type="ECO:0000256" key="11">
    <source>
        <dbReference type="ARBA" id="ARBA00042864"/>
    </source>
</evidence>
<dbReference type="InterPro" id="IPR011054">
    <property type="entry name" value="Rudment_hybrid_motif"/>
</dbReference>
<dbReference type="PANTHER" id="PTHR43472:SF1">
    <property type="entry name" value="PHOSPHORIBOSYLAMINE--GLYCINE LIGASE, CHLOROPLASTIC"/>
    <property type="match status" value="1"/>
</dbReference>
<reference evidence="15" key="1">
    <citation type="submission" date="2021-03" db="EMBL/GenBank/DDBJ databases">
        <authorList>
            <person name="Wang G."/>
        </authorList>
    </citation>
    <scope>NUCLEOTIDE SEQUENCE</scope>
    <source>
        <strain evidence="15">KCTC 12899</strain>
    </source>
</reference>
<dbReference type="Pfam" id="PF02843">
    <property type="entry name" value="GARS_C"/>
    <property type="match status" value="1"/>
</dbReference>
<dbReference type="Gene3D" id="3.40.50.20">
    <property type="match status" value="1"/>
</dbReference>
<dbReference type="Pfam" id="PF02844">
    <property type="entry name" value="GARS_N"/>
    <property type="match status" value="1"/>
</dbReference>
<dbReference type="Proteomes" id="UP000664417">
    <property type="component" value="Unassembled WGS sequence"/>
</dbReference>
<evidence type="ECO:0000256" key="12">
    <source>
        <dbReference type="HAMAP-Rule" id="MF_00138"/>
    </source>
</evidence>
<name>A0A8J7U5I4_9BACT</name>
<evidence type="ECO:0000256" key="7">
    <source>
        <dbReference type="ARBA" id="ARBA00022755"/>
    </source>
</evidence>
<organism evidence="15 16">
    <name type="scientific">Acanthopleuribacter pedis</name>
    <dbReference type="NCBI Taxonomy" id="442870"/>
    <lineage>
        <taxon>Bacteria</taxon>
        <taxon>Pseudomonadati</taxon>
        <taxon>Acidobacteriota</taxon>
        <taxon>Holophagae</taxon>
        <taxon>Acanthopleuribacterales</taxon>
        <taxon>Acanthopleuribacteraceae</taxon>
        <taxon>Acanthopleuribacter</taxon>
    </lineage>
</organism>
<comment type="caution">
    <text evidence="15">The sequence shown here is derived from an EMBL/GenBank/DDBJ whole genome shotgun (WGS) entry which is preliminary data.</text>
</comment>
<evidence type="ECO:0000256" key="10">
    <source>
        <dbReference type="ARBA" id="ARBA00042242"/>
    </source>
</evidence>
<dbReference type="EMBL" id="JAFREP010000027">
    <property type="protein sequence ID" value="MBO1321752.1"/>
    <property type="molecule type" value="Genomic_DNA"/>
</dbReference>
<dbReference type="HAMAP" id="MF_00138">
    <property type="entry name" value="GARS"/>
    <property type="match status" value="1"/>
</dbReference>
<evidence type="ECO:0000256" key="3">
    <source>
        <dbReference type="ARBA" id="ARBA00005174"/>
    </source>
</evidence>
<feature type="domain" description="ATP-grasp" evidence="14">
    <location>
        <begin position="105"/>
        <end position="311"/>
    </location>
</feature>
<keyword evidence="7 12" id="KW-0658">Purine biosynthesis</keyword>
<dbReference type="GO" id="GO:0046872">
    <property type="term" value="F:metal ion binding"/>
    <property type="evidence" value="ECO:0007669"/>
    <property type="project" value="InterPro"/>
</dbReference>
<dbReference type="Gene3D" id="3.30.1490.20">
    <property type="entry name" value="ATP-grasp fold, A domain"/>
    <property type="match status" value="1"/>
</dbReference>
<dbReference type="SMART" id="SM01209">
    <property type="entry name" value="GARS_A"/>
    <property type="match status" value="1"/>
</dbReference>
<dbReference type="InterPro" id="IPR020559">
    <property type="entry name" value="PRibGlycinamide_synth_CS"/>
</dbReference>
<dbReference type="InterPro" id="IPR037123">
    <property type="entry name" value="PRibGlycinamide_synth_C_sf"/>
</dbReference>
<keyword evidence="6 13" id="KW-0547">Nucleotide-binding</keyword>